<dbReference type="KEGG" id="eha:Ethha_1035"/>
<evidence type="ECO:0000256" key="5">
    <source>
        <dbReference type="ARBA" id="ARBA00023125"/>
    </source>
</evidence>
<proteinExistence type="predicted"/>
<comment type="function">
    <text evidence="7">May play the central regulatory role in sporulation. It may be an element of the effector pathway responsible for the activation of sporulation genes in response to nutritional stress. Spo0A may act in concert with spo0H (a sigma factor) to control the expression of some genes that are critical to the sporulation process.</text>
</comment>
<dbReference type="SMART" id="SM00448">
    <property type="entry name" value="REC"/>
    <property type="match status" value="1"/>
</dbReference>
<dbReference type="SUPFAM" id="SSF52172">
    <property type="entry name" value="CheY-like"/>
    <property type="match status" value="1"/>
</dbReference>
<dbReference type="RefSeq" id="WP_013484949.1">
    <property type="nucleotide sequence ID" value="NC_014828.1"/>
</dbReference>
<dbReference type="InterPro" id="IPR036388">
    <property type="entry name" value="WH-like_DNA-bd_sf"/>
</dbReference>
<dbReference type="STRING" id="663278.Ethha_1035"/>
<dbReference type="Gene3D" id="1.10.10.10">
    <property type="entry name" value="Winged helix-like DNA-binding domain superfamily/Winged helix DNA-binding domain"/>
    <property type="match status" value="1"/>
</dbReference>
<dbReference type="Pfam" id="PF00072">
    <property type="entry name" value="Response_reg"/>
    <property type="match status" value="1"/>
</dbReference>
<dbReference type="HOGENOM" id="CLU_000445_30_3_9"/>
<dbReference type="Gene3D" id="6.10.250.690">
    <property type="match status" value="1"/>
</dbReference>
<reference evidence="12 13" key="1">
    <citation type="submission" date="2010-12" db="EMBL/GenBank/DDBJ databases">
        <title>Complete sequence of Ethanoligenens harbinense YUAN-3.</title>
        <authorList>
            <person name="Lucas S."/>
            <person name="Copeland A."/>
            <person name="Lapidus A."/>
            <person name="Cheng J.-F."/>
            <person name="Bruce D."/>
            <person name="Goodwin L."/>
            <person name="Pitluck S."/>
            <person name="Chertkov O."/>
            <person name="Misra M."/>
            <person name="Detter J.C."/>
            <person name="Han C."/>
            <person name="Tapia R."/>
            <person name="Land M."/>
            <person name="Hauser L."/>
            <person name="Jeffries C."/>
            <person name="Kyrpides N."/>
            <person name="Ivanova N."/>
            <person name="Mikhailova N."/>
            <person name="Wang A."/>
            <person name="Mouttaki H."/>
            <person name="He Z."/>
            <person name="Zhou J."/>
            <person name="Hemme C.L."/>
            <person name="Woyke T."/>
        </authorList>
    </citation>
    <scope>NUCLEOTIDE SEQUENCE [LARGE SCALE GENOMIC DNA]</scope>
    <source>
        <strain evidence="13">DSM 18485 / JCM 12961 / CGMCC 1.5033 / YUAN-3</strain>
    </source>
</reference>
<dbReference type="InterPro" id="IPR001789">
    <property type="entry name" value="Sig_transdc_resp-reg_receiver"/>
</dbReference>
<dbReference type="GO" id="GO:0006355">
    <property type="term" value="P:regulation of DNA-templated transcription"/>
    <property type="evidence" value="ECO:0007669"/>
    <property type="project" value="InterPro"/>
</dbReference>
<accession>E6U488</accession>
<sequence length="232" mass="26108">MQRLLVVEDDPALVTGLRYSMEKDGFQVRTAGSVREGWQAFSQDRPDLVVLDVGLPDGTGFDLCRQIRVENGTPILFLTACDEETQVVMGLDMGGDDYITKPFRLRELLSRVRALLRRSADKPVKTLVSGAVTLDTEEAHVCRNGEEISLTPAEYRLLRLLMQNEGRTLTREQLLDTLWDSGGDFVDENTLSVYIRRLRAKIEDNPSSPVHIHTVRGVGYRWKAEEGGEACR</sequence>
<keyword evidence="13" id="KW-1185">Reference proteome</keyword>
<dbReference type="FunFam" id="1.10.10.10:FF:000018">
    <property type="entry name" value="DNA-binding response regulator ResD"/>
    <property type="match status" value="1"/>
</dbReference>
<dbReference type="GO" id="GO:0000976">
    <property type="term" value="F:transcription cis-regulatory region binding"/>
    <property type="evidence" value="ECO:0007669"/>
    <property type="project" value="TreeGrafter"/>
</dbReference>
<dbReference type="PROSITE" id="PS51755">
    <property type="entry name" value="OMPR_PHOB"/>
    <property type="match status" value="1"/>
</dbReference>
<keyword evidence="6" id="KW-0804">Transcription</keyword>
<protein>
    <recommendedName>
        <fullName evidence="1">Stage 0 sporulation protein A homolog</fullName>
    </recommendedName>
</protein>
<dbReference type="Pfam" id="PF00486">
    <property type="entry name" value="Trans_reg_C"/>
    <property type="match status" value="1"/>
</dbReference>
<dbReference type="CDD" id="cd17574">
    <property type="entry name" value="REC_OmpR"/>
    <property type="match status" value="1"/>
</dbReference>
<dbReference type="InterPro" id="IPR011006">
    <property type="entry name" value="CheY-like_superfamily"/>
</dbReference>
<dbReference type="PROSITE" id="PS50110">
    <property type="entry name" value="RESPONSE_REGULATORY"/>
    <property type="match status" value="1"/>
</dbReference>
<name>E6U488_ETHHY</name>
<gene>
    <name evidence="12" type="ordered locus">Ethha_1035</name>
</gene>
<dbReference type="eggNOG" id="COG0745">
    <property type="taxonomic scope" value="Bacteria"/>
</dbReference>
<dbReference type="InterPro" id="IPR001867">
    <property type="entry name" value="OmpR/PhoB-type_DNA-bd"/>
</dbReference>
<evidence type="ECO:0000256" key="8">
    <source>
        <dbReference type="PROSITE-ProRule" id="PRU00169"/>
    </source>
</evidence>
<dbReference type="EMBL" id="CP002400">
    <property type="protein sequence ID" value="ADU26588.1"/>
    <property type="molecule type" value="Genomic_DNA"/>
</dbReference>
<evidence type="ECO:0000256" key="3">
    <source>
        <dbReference type="ARBA" id="ARBA00023012"/>
    </source>
</evidence>
<evidence type="ECO:0000259" key="11">
    <source>
        <dbReference type="PROSITE" id="PS51755"/>
    </source>
</evidence>
<keyword evidence="5 9" id="KW-0238">DNA-binding</keyword>
<evidence type="ECO:0000256" key="6">
    <source>
        <dbReference type="ARBA" id="ARBA00023163"/>
    </source>
</evidence>
<dbReference type="InterPro" id="IPR039420">
    <property type="entry name" value="WalR-like"/>
</dbReference>
<keyword evidence="3" id="KW-0902">Two-component regulatory system</keyword>
<feature type="domain" description="OmpR/PhoB-type" evidence="11">
    <location>
        <begin position="124"/>
        <end position="224"/>
    </location>
</feature>
<evidence type="ECO:0000313" key="12">
    <source>
        <dbReference type="EMBL" id="ADU26588.1"/>
    </source>
</evidence>
<keyword evidence="4" id="KW-0805">Transcription regulation</keyword>
<keyword evidence="2 8" id="KW-0597">Phosphoprotein</keyword>
<evidence type="ECO:0000256" key="4">
    <source>
        <dbReference type="ARBA" id="ARBA00023015"/>
    </source>
</evidence>
<feature type="domain" description="Response regulatory" evidence="10">
    <location>
        <begin position="3"/>
        <end position="116"/>
    </location>
</feature>
<evidence type="ECO:0000259" key="10">
    <source>
        <dbReference type="PROSITE" id="PS50110"/>
    </source>
</evidence>
<dbReference type="AlphaFoldDB" id="E6U488"/>
<dbReference type="GO" id="GO:0005829">
    <property type="term" value="C:cytosol"/>
    <property type="evidence" value="ECO:0007669"/>
    <property type="project" value="TreeGrafter"/>
</dbReference>
<evidence type="ECO:0000256" key="1">
    <source>
        <dbReference type="ARBA" id="ARBA00018672"/>
    </source>
</evidence>
<dbReference type="PANTHER" id="PTHR48111">
    <property type="entry name" value="REGULATOR OF RPOS"/>
    <property type="match status" value="1"/>
</dbReference>
<feature type="modified residue" description="4-aspartylphosphate" evidence="8">
    <location>
        <position position="52"/>
    </location>
</feature>
<dbReference type="GO" id="GO:0000156">
    <property type="term" value="F:phosphorelay response regulator activity"/>
    <property type="evidence" value="ECO:0007669"/>
    <property type="project" value="TreeGrafter"/>
</dbReference>
<evidence type="ECO:0000256" key="9">
    <source>
        <dbReference type="PROSITE-ProRule" id="PRU01091"/>
    </source>
</evidence>
<dbReference type="SMART" id="SM00862">
    <property type="entry name" value="Trans_reg_C"/>
    <property type="match status" value="1"/>
</dbReference>
<evidence type="ECO:0000256" key="2">
    <source>
        <dbReference type="ARBA" id="ARBA00022553"/>
    </source>
</evidence>
<dbReference type="GO" id="GO:0032993">
    <property type="term" value="C:protein-DNA complex"/>
    <property type="evidence" value="ECO:0007669"/>
    <property type="project" value="TreeGrafter"/>
</dbReference>
<dbReference type="CDD" id="cd00383">
    <property type="entry name" value="trans_reg_C"/>
    <property type="match status" value="1"/>
</dbReference>
<dbReference type="Gene3D" id="3.40.50.2300">
    <property type="match status" value="1"/>
</dbReference>
<evidence type="ECO:0000313" key="13">
    <source>
        <dbReference type="Proteomes" id="UP000001551"/>
    </source>
</evidence>
<dbReference type="PANTHER" id="PTHR48111:SF73">
    <property type="entry name" value="ALKALINE PHOSPHATASE SYNTHESIS TRANSCRIPTIONAL REGULATORY PROTEIN PHOP"/>
    <property type="match status" value="1"/>
</dbReference>
<feature type="DNA-binding region" description="OmpR/PhoB-type" evidence="9">
    <location>
        <begin position="124"/>
        <end position="224"/>
    </location>
</feature>
<evidence type="ECO:0000256" key="7">
    <source>
        <dbReference type="ARBA" id="ARBA00024867"/>
    </source>
</evidence>
<dbReference type="Proteomes" id="UP000001551">
    <property type="component" value="Chromosome"/>
</dbReference>
<organism evidence="12 13">
    <name type="scientific">Ethanoligenens harbinense (strain DSM 18485 / JCM 12961 / CGMCC 1.5033 / YUAN-3)</name>
    <dbReference type="NCBI Taxonomy" id="663278"/>
    <lineage>
        <taxon>Bacteria</taxon>
        <taxon>Bacillati</taxon>
        <taxon>Bacillota</taxon>
        <taxon>Clostridia</taxon>
        <taxon>Eubacteriales</taxon>
        <taxon>Oscillospiraceae</taxon>
        <taxon>Ethanoligenens</taxon>
    </lineage>
</organism>